<feature type="compositionally biased region" description="Low complexity" evidence="1">
    <location>
        <begin position="1411"/>
        <end position="1425"/>
    </location>
</feature>
<dbReference type="EMBL" id="MCGO01000092">
    <property type="protein sequence ID" value="ORY28744.1"/>
    <property type="molecule type" value="Genomic_DNA"/>
</dbReference>
<sequence>MSTAARLLLARAGSGSTLNSDAVGRHTPGIGSASSIRSRVSGGSGGGSATRLRGSANAKAPGSGSAAKTRPIDSAHTFNAPSAIQVLSKNSYAVPKHKRPLSSGVRKFLVDAVVEDCVHPKLGAEAALKLKMEAGTGGIGGEVQGLEAIGGVAIDGVLKKLVNEAGKRVAPFVKSLHYHLHPPRLPIPGLGMEPYNAKEQKPPIEAFRLEIPRKLTESLHDPRNLVGLEGEKVGGRILMRKFSCLYEVPKCPRVNGRITPVHSKSNLGKVYDDDETDINTLDLPLEPQDQPTVHFAAVAEAAEEMNIRQRTPPPTIDQIIQTMVLTNAEEDELETDLATPSNLSREKHRRTRAEVRQSFTKMVGSVFPLDYFMDQEEIDVLISRVEQWKLKKGPIVQCQGLIQKFENATRSRKQVEEIWHSGYLSDYDAKIKQFRIEWDEPYPTRRPINYIHIPDPSSSSRWLSRAEIKLDKDSPQGHLNHISKANIWRAEFESKLTQTQICGMVAPVVTPSLPGFQKVIVDLMYKQIAYVQGLFMNAKKRRTSSANADQEFDIRSFQSSFVAEILNELRDTYFLSQVQASIQLNPRLECLYAPKKLKKLLALSEIPHKFYSTNPKKFLKNLNQVQSSPFLVYSQVIGKLLNHLRVDLMIECGVSDLLNQVCRKEKSILRCARQVEFTTSLPSDNQEVTQDEPKYCRRTSKTGKLTSKKVARISSTVRIINAKTQSTIEPAQLHKLPIVHVWNDMYKNDLYDFMHPLFDESLTDVEIKQIVRQNISALKVISLKDFEIISDVLLEKFKTGLSTTLGTLGSQEYSQALAKHKDLSIKKGTSMKATPLSESAIHFIILANLSNGIKARYLDLVKVLRDGELHIGVDARLLLTPKREPEPEPEVLQQPQPPQPPNRTQSISMRDAFRLQQLRSGSQTHFGPSSRQPSTAVNVLPVEPPSVTNPSIASTNVSRVLRFPYPPFVAQLEIVAYPDPTRVSKTIETVLSTWLDEHPINLFPESKVITSQSPTLEGDQTIRIFTTTPIDHRALSMLSKELITDTLESTTALLLDRQQLINQWVIEFESSVSQGVWVLLQNLTAQTTSSVAFNSTRSSISSTSSDTPRESTATNALPSIQAPQSFINTLQQIQTGFSSAIHLLSLISQRAAYTFNPGLIAPNNRFPTASEKSAYYKMLASSGNGTCNLELRGFCAVRCSLLQTGVEMWIARWHDWIEQCVGVLLEKCCDDVRKGLLEVEKLLLSSRDPILEEDKEATHSVRQSTVKSTVSSRQPSTIGVGLTQSTISLTGDVIRAVPNVDKDANVSTPASLRTEVGPSIQNSTDDKTYDINCIQIIAVPDESAPTVLESTIESTKLNNVLSNTVEASLELERTTASEVETPKSLEADPMPEKAEESQQTIRTSLSQEPMQNVTEVEVQTSTTQQPLRETVLVELPSPKQEAPESKPQSPSKPPTPSAQLDADSTVNSLRVSTAPGKRTPRSRSRRPSQSKTPRTQSSSRRPSFVPPKPPIYKELQDLLSALSDFETNFLEAHLISVPDKPDIQQTWICDRIRLQGLLNQ</sequence>
<feature type="region of interest" description="Disordered" evidence="1">
    <location>
        <begin position="1371"/>
        <end position="1509"/>
    </location>
</feature>
<feature type="compositionally biased region" description="Basic residues" evidence="1">
    <location>
        <begin position="1478"/>
        <end position="1488"/>
    </location>
</feature>
<keyword evidence="3" id="KW-1185">Reference proteome</keyword>
<accession>A0A1Y2B1Y3</accession>
<feature type="compositionally biased region" description="Low complexity" evidence="1">
    <location>
        <begin position="29"/>
        <end position="41"/>
    </location>
</feature>
<feature type="compositionally biased region" description="Polar residues" evidence="1">
    <location>
        <begin position="921"/>
        <end position="937"/>
    </location>
</feature>
<dbReference type="Proteomes" id="UP000193642">
    <property type="component" value="Unassembled WGS sequence"/>
</dbReference>
<feature type="region of interest" description="Disordered" evidence="1">
    <location>
        <begin position="880"/>
        <end position="905"/>
    </location>
</feature>
<feature type="region of interest" description="Disordered" evidence="1">
    <location>
        <begin position="921"/>
        <end position="941"/>
    </location>
</feature>
<evidence type="ECO:0000313" key="2">
    <source>
        <dbReference type="EMBL" id="ORY28744.1"/>
    </source>
</evidence>
<proteinExistence type="predicted"/>
<feature type="compositionally biased region" description="Polar residues" evidence="1">
    <location>
        <begin position="1462"/>
        <end position="1471"/>
    </location>
</feature>
<organism evidence="2 3">
    <name type="scientific">Rhizoclosmatium globosum</name>
    <dbReference type="NCBI Taxonomy" id="329046"/>
    <lineage>
        <taxon>Eukaryota</taxon>
        <taxon>Fungi</taxon>
        <taxon>Fungi incertae sedis</taxon>
        <taxon>Chytridiomycota</taxon>
        <taxon>Chytridiomycota incertae sedis</taxon>
        <taxon>Chytridiomycetes</taxon>
        <taxon>Chytridiales</taxon>
        <taxon>Chytriomycetaceae</taxon>
        <taxon>Rhizoclosmatium</taxon>
    </lineage>
</organism>
<feature type="region of interest" description="Disordered" evidence="1">
    <location>
        <begin position="16"/>
        <end position="72"/>
    </location>
</feature>
<dbReference type="OrthoDB" id="2161260at2759"/>
<gene>
    <name evidence="2" type="ORF">BCR33DRAFT_724936</name>
</gene>
<name>A0A1Y2B1Y3_9FUNG</name>
<feature type="compositionally biased region" description="Polar residues" evidence="1">
    <location>
        <begin position="1397"/>
        <end position="1410"/>
    </location>
</feature>
<reference evidence="2 3" key="1">
    <citation type="submission" date="2016-07" db="EMBL/GenBank/DDBJ databases">
        <title>Pervasive Adenine N6-methylation of Active Genes in Fungi.</title>
        <authorList>
            <consortium name="DOE Joint Genome Institute"/>
            <person name="Mondo S.J."/>
            <person name="Dannebaum R.O."/>
            <person name="Kuo R.C."/>
            <person name="Labutti K."/>
            <person name="Haridas S."/>
            <person name="Kuo A."/>
            <person name="Salamov A."/>
            <person name="Ahrendt S.R."/>
            <person name="Lipzen A."/>
            <person name="Sullivan W."/>
            <person name="Andreopoulos W.B."/>
            <person name="Clum A."/>
            <person name="Lindquist E."/>
            <person name="Daum C."/>
            <person name="Ramamoorthy G.K."/>
            <person name="Gryganskyi A."/>
            <person name="Culley D."/>
            <person name="Magnuson J.K."/>
            <person name="James T.Y."/>
            <person name="O'Malley M.A."/>
            <person name="Stajich J.E."/>
            <person name="Spatafora J.W."/>
            <person name="Visel A."/>
            <person name="Grigoriev I.V."/>
        </authorList>
    </citation>
    <scope>NUCLEOTIDE SEQUENCE [LARGE SCALE GENOMIC DNA]</scope>
    <source>
        <strain evidence="2 3">JEL800</strain>
    </source>
</reference>
<evidence type="ECO:0000313" key="3">
    <source>
        <dbReference type="Proteomes" id="UP000193642"/>
    </source>
</evidence>
<comment type="caution">
    <text evidence="2">The sequence shown here is derived from an EMBL/GenBank/DDBJ whole genome shotgun (WGS) entry which is preliminary data.</text>
</comment>
<feature type="compositionally biased region" description="Low complexity" evidence="1">
    <location>
        <begin position="1489"/>
        <end position="1503"/>
    </location>
</feature>
<feature type="compositionally biased region" description="Basic and acidic residues" evidence="1">
    <location>
        <begin position="1371"/>
        <end position="1396"/>
    </location>
</feature>
<protein>
    <submittedName>
        <fullName evidence="2">Uncharacterized protein</fullName>
    </submittedName>
</protein>
<evidence type="ECO:0000256" key="1">
    <source>
        <dbReference type="SAM" id="MobiDB-lite"/>
    </source>
</evidence>